<organism evidence="2 3">
    <name type="scientific">Suillus luteus UH-Slu-Lm8-n1</name>
    <dbReference type="NCBI Taxonomy" id="930992"/>
    <lineage>
        <taxon>Eukaryota</taxon>
        <taxon>Fungi</taxon>
        <taxon>Dikarya</taxon>
        <taxon>Basidiomycota</taxon>
        <taxon>Agaricomycotina</taxon>
        <taxon>Agaricomycetes</taxon>
        <taxon>Agaricomycetidae</taxon>
        <taxon>Boletales</taxon>
        <taxon>Suillineae</taxon>
        <taxon>Suillaceae</taxon>
        <taxon>Suillus</taxon>
    </lineage>
</organism>
<feature type="domain" description="HAT C-terminal dimerisation" evidence="1">
    <location>
        <begin position="1"/>
        <end position="55"/>
    </location>
</feature>
<feature type="non-terminal residue" evidence="2">
    <location>
        <position position="1"/>
    </location>
</feature>
<dbReference type="OrthoDB" id="3270175at2759"/>
<keyword evidence="3" id="KW-1185">Reference proteome</keyword>
<accession>A0A0C9ZW98</accession>
<evidence type="ECO:0000313" key="2">
    <source>
        <dbReference type="EMBL" id="KIK33711.1"/>
    </source>
</evidence>
<name>A0A0C9ZW98_9AGAM</name>
<evidence type="ECO:0000313" key="3">
    <source>
        <dbReference type="Proteomes" id="UP000054485"/>
    </source>
</evidence>
<dbReference type="EMBL" id="KN835883">
    <property type="protein sequence ID" value="KIK33711.1"/>
    <property type="molecule type" value="Genomic_DNA"/>
</dbReference>
<reference evidence="3" key="2">
    <citation type="submission" date="2015-01" db="EMBL/GenBank/DDBJ databases">
        <title>Evolutionary Origins and Diversification of the Mycorrhizal Mutualists.</title>
        <authorList>
            <consortium name="DOE Joint Genome Institute"/>
            <consortium name="Mycorrhizal Genomics Consortium"/>
            <person name="Kohler A."/>
            <person name="Kuo A."/>
            <person name="Nagy L.G."/>
            <person name="Floudas D."/>
            <person name="Copeland A."/>
            <person name="Barry K.W."/>
            <person name="Cichocki N."/>
            <person name="Veneault-Fourrey C."/>
            <person name="LaButti K."/>
            <person name="Lindquist E.A."/>
            <person name="Lipzen A."/>
            <person name="Lundell T."/>
            <person name="Morin E."/>
            <person name="Murat C."/>
            <person name="Riley R."/>
            <person name="Ohm R."/>
            <person name="Sun H."/>
            <person name="Tunlid A."/>
            <person name="Henrissat B."/>
            <person name="Grigoriev I.V."/>
            <person name="Hibbett D.S."/>
            <person name="Martin F."/>
        </authorList>
    </citation>
    <scope>NUCLEOTIDE SEQUENCE [LARGE SCALE GENOMIC DNA]</scope>
    <source>
        <strain evidence="3">UH-Slu-Lm8-n1</strain>
    </source>
</reference>
<dbReference type="SUPFAM" id="SSF53098">
    <property type="entry name" value="Ribonuclease H-like"/>
    <property type="match status" value="1"/>
</dbReference>
<evidence type="ECO:0000259" key="1">
    <source>
        <dbReference type="Pfam" id="PF05699"/>
    </source>
</evidence>
<dbReference type="GO" id="GO:0046983">
    <property type="term" value="F:protein dimerization activity"/>
    <property type="evidence" value="ECO:0007669"/>
    <property type="project" value="InterPro"/>
</dbReference>
<dbReference type="InterPro" id="IPR012337">
    <property type="entry name" value="RNaseH-like_sf"/>
</dbReference>
<dbReference type="InParanoid" id="A0A0C9ZW98"/>
<dbReference type="HOGENOM" id="CLU_009123_15_3_1"/>
<proteinExistence type="predicted"/>
<dbReference type="Proteomes" id="UP000054485">
    <property type="component" value="Unassembled WGS sequence"/>
</dbReference>
<dbReference type="InterPro" id="IPR008906">
    <property type="entry name" value="HATC_C_dom"/>
</dbReference>
<gene>
    <name evidence="2" type="ORF">CY34DRAFT_32916</name>
</gene>
<dbReference type="Pfam" id="PF05699">
    <property type="entry name" value="Dimer_Tnp_hAT"/>
    <property type="match status" value="1"/>
</dbReference>
<protein>
    <recommendedName>
        <fullName evidence="1">HAT C-terminal dimerisation domain-containing protein</fullName>
    </recommendedName>
</protein>
<feature type="non-terminal residue" evidence="2">
    <location>
        <position position="55"/>
    </location>
</feature>
<reference evidence="2 3" key="1">
    <citation type="submission" date="2014-04" db="EMBL/GenBank/DDBJ databases">
        <authorList>
            <consortium name="DOE Joint Genome Institute"/>
            <person name="Kuo A."/>
            <person name="Ruytinx J."/>
            <person name="Rineau F."/>
            <person name="Colpaert J."/>
            <person name="Kohler A."/>
            <person name="Nagy L.G."/>
            <person name="Floudas D."/>
            <person name="Copeland A."/>
            <person name="Barry K.W."/>
            <person name="Cichocki N."/>
            <person name="Veneault-Fourrey C."/>
            <person name="LaButti K."/>
            <person name="Lindquist E.A."/>
            <person name="Lipzen A."/>
            <person name="Lundell T."/>
            <person name="Morin E."/>
            <person name="Murat C."/>
            <person name="Sun H."/>
            <person name="Tunlid A."/>
            <person name="Henrissat B."/>
            <person name="Grigoriev I.V."/>
            <person name="Hibbett D.S."/>
            <person name="Martin F."/>
            <person name="Nordberg H.P."/>
            <person name="Cantor M.N."/>
            <person name="Hua S.X."/>
        </authorList>
    </citation>
    <scope>NUCLEOTIDE SEQUENCE [LARGE SCALE GENOMIC DNA]</scope>
    <source>
        <strain evidence="2 3">UH-Slu-Lm8-n1</strain>
    </source>
</reference>
<sequence length="55" mass="6071">NGQRYPVWASLARDYLSIMAASVSSEQAFSQGGITISKRRNRLKGDIVEALQCVK</sequence>
<dbReference type="AlphaFoldDB" id="A0A0C9ZW98"/>